<dbReference type="EMBL" id="RWIU01000006">
    <property type="protein sequence ID" value="RSK41172.1"/>
    <property type="molecule type" value="Genomic_DNA"/>
</dbReference>
<dbReference type="AlphaFoldDB" id="A0A428K450"/>
<proteinExistence type="predicted"/>
<dbReference type="Proteomes" id="UP000270291">
    <property type="component" value="Unassembled WGS sequence"/>
</dbReference>
<name>A0A428K450_9BACT</name>
<evidence type="ECO:0000259" key="1">
    <source>
        <dbReference type="Pfam" id="PF12680"/>
    </source>
</evidence>
<dbReference type="SUPFAM" id="SSF54427">
    <property type="entry name" value="NTF2-like"/>
    <property type="match status" value="1"/>
</dbReference>
<gene>
    <name evidence="2" type="ORF">EI293_17255</name>
</gene>
<dbReference type="Gene3D" id="3.10.450.50">
    <property type="match status" value="1"/>
</dbReference>
<dbReference type="InterPro" id="IPR032710">
    <property type="entry name" value="NTF2-like_dom_sf"/>
</dbReference>
<dbReference type="RefSeq" id="WP_125439794.1">
    <property type="nucleotide sequence ID" value="NZ_RWIU01000006.1"/>
</dbReference>
<protein>
    <submittedName>
        <fullName evidence="2">Nuclear transport factor 2 family protein</fullName>
    </submittedName>
</protein>
<evidence type="ECO:0000313" key="2">
    <source>
        <dbReference type="EMBL" id="RSK41172.1"/>
    </source>
</evidence>
<dbReference type="OrthoDB" id="1353852at2"/>
<comment type="caution">
    <text evidence="2">The sequence shown here is derived from an EMBL/GenBank/DDBJ whole genome shotgun (WGS) entry which is preliminary data.</text>
</comment>
<accession>A0A428K450</accession>
<keyword evidence="3" id="KW-1185">Reference proteome</keyword>
<feature type="domain" description="SnoaL-like" evidence="1">
    <location>
        <begin position="10"/>
        <end position="111"/>
    </location>
</feature>
<dbReference type="InterPro" id="IPR037401">
    <property type="entry name" value="SnoaL-like"/>
</dbReference>
<sequence>MKQQHQELIEKAYAAFNARDIDAALATMHSEVQWPRAFEGGYVQGHDDIRQYWTRQWAEINPKVEPVGFTERQDGTVEIIVHQTVQDLQENLLFDGTVKHIYTLQDGLLQRMDIEQD</sequence>
<evidence type="ECO:0000313" key="3">
    <source>
        <dbReference type="Proteomes" id="UP000270291"/>
    </source>
</evidence>
<organism evidence="2 3">
    <name type="scientific">Hymenobacter perfusus</name>
    <dbReference type="NCBI Taxonomy" id="1236770"/>
    <lineage>
        <taxon>Bacteria</taxon>
        <taxon>Pseudomonadati</taxon>
        <taxon>Bacteroidota</taxon>
        <taxon>Cytophagia</taxon>
        <taxon>Cytophagales</taxon>
        <taxon>Hymenobacteraceae</taxon>
        <taxon>Hymenobacter</taxon>
    </lineage>
</organism>
<dbReference type="Pfam" id="PF12680">
    <property type="entry name" value="SnoaL_2"/>
    <property type="match status" value="1"/>
</dbReference>
<reference evidence="2 3" key="1">
    <citation type="submission" date="2018-12" db="EMBL/GenBank/DDBJ databases">
        <authorList>
            <person name="Feng G."/>
            <person name="Zhu H."/>
        </authorList>
    </citation>
    <scope>NUCLEOTIDE SEQUENCE [LARGE SCALE GENOMIC DNA]</scope>
    <source>
        <strain evidence="2 3">LMG 26000</strain>
    </source>
</reference>